<comment type="caution">
    <text evidence="4">The sequence shown here is derived from an EMBL/GenBank/DDBJ whole genome shotgun (WGS) entry which is preliminary data.</text>
</comment>
<feature type="domain" description="Multidrug resistance protein MdtA-like C-terminal permuted SH3" evidence="3">
    <location>
        <begin position="64"/>
        <end position="122"/>
    </location>
</feature>
<organism evidence="4">
    <name type="scientific">marine sediment metagenome</name>
    <dbReference type="NCBI Taxonomy" id="412755"/>
    <lineage>
        <taxon>unclassified sequences</taxon>
        <taxon>metagenomes</taxon>
        <taxon>ecological metagenomes</taxon>
    </lineage>
</organism>
<gene>
    <name evidence="4" type="ORF">S06H3_45659</name>
</gene>
<evidence type="ECO:0000313" key="4">
    <source>
        <dbReference type="EMBL" id="GAI34792.1"/>
    </source>
</evidence>
<dbReference type="GO" id="GO:0030313">
    <property type="term" value="C:cell envelope"/>
    <property type="evidence" value="ECO:0007669"/>
    <property type="project" value="UniProtKB-SubCell"/>
</dbReference>
<evidence type="ECO:0000259" key="3">
    <source>
        <dbReference type="Pfam" id="PF25967"/>
    </source>
</evidence>
<dbReference type="AlphaFoldDB" id="X1MSY6"/>
<proteinExistence type="predicted"/>
<dbReference type="Gene3D" id="2.40.420.20">
    <property type="match status" value="1"/>
</dbReference>
<accession>X1MSY6</accession>
<sequence>VVIDVDALPDLELEGRVERIYPVPTPEGGVVFYEVTVSLNALPISELRVGMSTTADIIIHQRSDVLLVPERAVQEDSEGNPMVKVMVNEEIQERPVVLGISDGYQTEIVDGLNEGEVVVVERRARPETGGGLFGQ</sequence>
<feature type="non-terminal residue" evidence="4">
    <location>
        <position position="1"/>
    </location>
</feature>
<dbReference type="InterPro" id="IPR058627">
    <property type="entry name" value="MdtA-like_C"/>
</dbReference>
<dbReference type="PANTHER" id="PTHR32347">
    <property type="entry name" value="EFFLUX SYSTEM COMPONENT YKNX-RELATED"/>
    <property type="match status" value="1"/>
</dbReference>
<protein>
    <recommendedName>
        <fullName evidence="3">Multidrug resistance protein MdtA-like C-terminal permuted SH3 domain-containing protein</fullName>
    </recommendedName>
</protein>
<evidence type="ECO:0000256" key="1">
    <source>
        <dbReference type="ARBA" id="ARBA00004196"/>
    </source>
</evidence>
<dbReference type="PANTHER" id="PTHR32347:SF23">
    <property type="entry name" value="BLL5650 PROTEIN"/>
    <property type="match status" value="1"/>
</dbReference>
<keyword evidence="2" id="KW-0175">Coiled coil</keyword>
<dbReference type="Gene3D" id="2.40.30.170">
    <property type="match status" value="1"/>
</dbReference>
<evidence type="ECO:0000256" key="2">
    <source>
        <dbReference type="ARBA" id="ARBA00023054"/>
    </source>
</evidence>
<dbReference type="Pfam" id="PF25967">
    <property type="entry name" value="RND-MFP_C"/>
    <property type="match status" value="1"/>
</dbReference>
<dbReference type="EMBL" id="BARV01028539">
    <property type="protein sequence ID" value="GAI34792.1"/>
    <property type="molecule type" value="Genomic_DNA"/>
</dbReference>
<name>X1MSY6_9ZZZZ</name>
<dbReference type="InterPro" id="IPR050465">
    <property type="entry name" value="UPF0194_transport"/>
</dbReference>
<comment type="subcellular location">
    <subcellularLocation>
        <location evidence="1">Cell envelope</location>
    </subcellularLocation>
</comment>
<reference evidence="4" key="1">
    <citation type="journal article" date="2014" name="Front. Microbiol.">
        <title>High frequency of phylogenetically diverse reductive dehalogenase-homologous genes in deep subseafloor sedimentary metagenomes.</title>
        <authorList>
            <person name="Kawai M."/>
            <person name="Futagami T."/>
            <person name="Toyoda A."/>
            <person name="Takaki Y."/>
            <person name="Nishi S."/>
            <person name="Hori S."/>
            <person name="Arai W."/>
            <person name="Tsubouchi T."/>
            <person name="Morono Y."/>
            <person name="Uchiyama I."/>
            <person name="Ito T."/>
            <person name="Fujiyama A."/>
            <person name="Inagaki F."/>
            <person name="Takami H."/>
        </authorList>
    </citation>
    <scope>NUCLEOTIDE SEQUENCE</scope>
    <source>
        <strain evidence="4">Expedition CK06-06</strain>
    </source>
</reference>